<gene>
    <name evidence="1" type="ORF">DY240_28965</name>
</gene>
<dbReference type="Proteomes" id="UP000284057">
    <property type="component" value="Unassembled WGS sequence"/>
</dbReference>
<dbReference type="EMBL" id="QUAL01000425">
    <property type="protein sequence ID" value="RIQ11374.1"/>
    <property type="molecule type" value="Genomic_DNA"/>
</dbReference>
<evidence type="ECO:0000313" key="2">
    <source>
        <dbReference type="Proteomes" id="UP000284057"/>
    </source>
</evidence>
<accession>A0A418KHB5</accession>
<dbReference type="OrthoDB" id="7945430at2"/>
<evidence type="ECO:0008006" key="3">
    <source>
        <dbReference type="Google" id="ProtNLM"/>
    </source>
</evidence>
<evidence type="ECO:0000313" key="1">
    <source>
        <dbReference type="EMBL" id="RIQ11374.1"/>
    </source>
</evidence>
<organism evidence="1 2">
    <name type="scientific">Jiangella rhizosphaerae</name>
    <dbReference type="NCBI Taxonomy" id="2293569"/>
    <lineage>
        <taxon>Bacteria</taxon>
        <taxon>Bacillati</taxon>
        <taxon>Actinomycetota</taxon>
        <taxon>Actinomycetes</taxon>
        <taxon>Jiangellales</taxon>
        <taxon>Jiangellaceae</taxon>
        <taxon>Jiangella</taxon>
    </lineage>
</organism>
<comment type="caution">
    <text evidence="1">The sequence shown here is derived from an EMBL/GenBank/DDBJ whole genome shotgun (WGS) entry which is preliminary data.</text>
</comment>
<sequence>MRDGVHALRLVPAGEPVFAAVTPGNARSLRAFLACGFTPVGSEVLLRPARATSQVLQARRRSGTRLVSRDSGFP</sequence>
<keyword evidence="2" id="KW-1185">Reference proteome</keyword>
<dbReference type="AlphaFoldDB" id="A0A418KHB5"/>
<protein>
    <recommendedName>
        <fullName evidence="3">GNAT family N-acetyltransferase</fullName>
    </recommendedName>
</protein>
<proteinExistence type="predicted"/>
<name>A0A418KHB5_9ACTN</name>
<reference evidence="1 2" key="1">
    <citation type="submission" date="2018-09" db="EMBL/GenBank/DDBJ databases">
        <title>Isolation, diversity and antifungal activity of actinobacteria from wheat.</title>
        <authorList>
            <person name="Han C."/>
        </authorList>
    </citation>
    <scope>NUCLEOTIDE SEQUENCE [LARGE SCALE GENOMIC DNA]</scope>
    <source>
        <strain evidence="1 2">NEAU-YY265</strain>
    </source>
</reference>